<dbReference type="GO" id="GO:0006974">
    <property type="term" value="P:DNA damage response"/>
    <property type="evidence" value="ECO:0007669"/>
    <property type="project" value="InterPro"/>
</dbReference>
<feature type="compositionally biased region" description="Polar residues" evidence="2">
    <location>
        <begin position="396"/>
        <end position="407"/>
    </location>
</feature>
<accession>A0AAN7KAS2</accession>
<dbReference type="EMBL" id="JAXIOK010000008">
    <property type="protein sequence ID" value="KAK4763815.1"/>
    <property type="molecule type" value="Genomic_DNA"/>
</dbReference>
<dbReference type="InterPro" id="IPR037151">
    <property type="entry name" value="AlkB-like_sf"/>
</dbReference>
<feature type="domain" description="Fe2OG dioxygenase" evidence="3">
    <location>
        <begin position="147"/>
        <end position="265"/>
    </location>
</feature>
<keyword evidence="5" id="KW-1185">Reference proteome</keyword>
<evidence type="ECO:0000313" key="5">
    <source>
        <dbReference type="Proteomes" id="UP001345219"/>
    </source>
</evidence>
<dbReference type="AlphaFoldDB" id="A0AAN7KAS2"/>
<dbReference type="Gene3D" id="2.60.120.590">
    <property type="entry name" value="Alpha-ketoglutarate-dependent dioxygenase AlkB-like"/>
    <property type="match status" value="1"/>
</dbReference>
<comment type="similarity">
    <text evidence="1">Belongs to the alkB family.</text>
</comment>
<feature type="compositionally biased region" description="Polar residues" evidence="2">
    <location>
        <begin position="333"/>
        <end position="344"/>
    </location>
</feature>
<evidence type="ECO:0000313" key="4">
    <source>
        <dbReference type="EMBL" id="KAK4763815.1"/>
    </source>
</evidence>
<dbReference type="GO" id="GO:0006631">
    <property type="term" value="P:fatty acid metabolic process"/>
    <property type="evidence" value="ECO:0007669"/>
    <property type="project" value="TreeGrafter"/>
</dbReference>
<dbReference type="SUPFAM" id="SSF51197">
    <property type="entry name" value="Clavaminate synthase-like"/>
    <property type="match status" value="1"/>
</dbReference>
<protein>
    <recommendedName>
        <fullName evidence="3">Fe2OG dioxygenase domain-containing protein</fullName>
    </recommendedName>
</protein>
<feature type="compositionally biased region" description="Low complexity" evidence="2">
    <location>
        <begin position="375"/>
        <end position="395"/>
    </location>
</feature>
<comment type="caution">
    <text evidence="4">The sequence shown here is derived from an EMBL/GenBank/DDBJ whole genome shotgun (WGS) entry which is preliminary data.</text>
</comment>
<dbReference type="PANTHER" id="PTHR21052">
    <property type="entry name" value="SPERMATOGENESIS ASSOCIATED 11-RELATED"/>
    <property type="match status" value="1"/>
</dbReference>
<feature type="region of interest" description="Disordered" evidence="2">
    <location>
        <begin position="1"/>
        <end position="44"/>
    </location>
</feature>
<name>A0AAN7KAS2_9MYRT</name>
<organism evidence="4 5">
    <name type="scientific">Trapa incisa</name>
    <dbReference type="NCBI Taxonomy" id="236973"/>
    <lineage>
        <taxon>Eukaryota</taxon>
        <taxon>Viridiplantae</taxon>
        <taxon>Streptophyta</taxon>
        <taxon>Embryophyta</taxon>
        <taxon>Tracheophyta</taxon>
        <taxon>Spermatophyta</taxon>
        <taxon>Magnoliopsida</taxon>
        <taxon>eudicotyledons</taxon>
        <taxon>Gunneridae</taxon>
        <taxon>Pentapetalae</taxon>
        <taxon>rosids</taxon>
        <taxon>malvids</taxon>
        <taxon>Myrtales</taxon>
        <taxon>Lythraceae</taxon>
        <taxon>Trapa</taxon>
    </lineage>
</organism>
<dbReference type="InterPro" id="IPR032870">
    <property type="entry name" value="ALKBH7-like"/>
</dbReference>
<evidence type="ECO:0000256" key="2">
    <source>
        <dbReference type="SAM" id="MobiDB-lite"/>
    </source>
</evidence>
<feature type="region of interest" description="Disordered" evidence="2">
    <location>
        <begin position="333"/>
        <end position="358"/>
    </location>
</feature>
<evidence type="ECO:0000259" key="3">
    <source>
        <dbReference type="PROSITE" id="PS51471"/>
    </source>
</evidence>
<proteinExistence type="inferred from homology"/>
<feature type="region of interest" description="Disordered" evidence="2">
    <location>
        <begin position="372"/>
        <end position="420"/>
    </location>
</feature>
<sequence length="420" mass="47121">MEDKATLIRQVFGDSSDDDDHQNYELNSRSEPESSPVAGESADAGLFRNPGWERVKEIRGLWICRDFLTHVQQLSLLSAIQNEGWFLQESHNQAMRFGDLPGWVNGLSYSIREALLSGDNLSEPSFTSEEETLFPILPLELLGREPLFDQLIVNLYHPGQGICAHVDLMRFDDGIAIVSLESPCVMHFISASSNGTQEEEDEENYEHPVGSKVPVYLNPGSLVIMAGEARYCWKHEINRKPGFQVWDGREIEQKRRISITLRKLAQAKSGLNIQILRFDYYVYYSHDIFNDDSYKITMVPFQFGSSGKRRRFDRRGCAHGEIPLKVQEIEAQSSAPSLKNQSVSGVKWDEKSTSPGTRSVSVSYLFPTYSGSGLAPPTSSRATRSRSRPLLLSRRMNPTTATVSSIPSGIDTVSDLESSD</sequence>
<dbReference type="PANTHER" id="PTHR21052:SF0">
    <property type="entry name" value="ALPHA-KETOGLUTARATE-DEPENDENT DIOXYGENASE ALKB HOMOLOG 7, MITOCHONDRIAL"/>
    <property type="match status" value="1"/>
</dbReference>
<evidence type="ECO:0000256" key="1">
    <source>
        <dbReference type="ARBA" id="ARBA00007879"/>
    </source>
</evidence>
<dbReference type="GO" id="GO:0005759">
    <property type="term" value="C:mitochondrial matrix"/>
    <property type="evidence" value="ECO:0007669"/>
    <property type="project" value="TreeGrafter"/>
</dbReference>
<gene>
    <name evidence="4" type="ORF">SAY87_013253</name>
</gene>
<dbReference type="Proteomes" id="UP001345219">
    <property type="component" value="Chromosome 11"/>
</dbReference>
<dbReference type="InterPro" id="IPR005123">
    <property type="entry name" value="Oxoglu/Fe-dep_dioxygenase_dom"/>
</dbReference>
<dbReference type="InterPro" id="IPR027450">
    <property type="entry name" value="AlkB-like"/>
</dbReference>
<reference evidence="4 5" key="1">
    <citation type="journal article" date="2023" name="Hortic Res">
        <title>Pangenome of water caltrop reveals structural variations and asymmetric subgenome divergence after allopolyploidization.</title>
        <authorList>
            <person name="Zhang X."/>
            <person name="Chen Y."/>
            <person name="Wang L."/>
            <person name="Yuan Y."/>
            <person name="Fang M."/>
            <person name="Shi L."/>
            <person name="Lu R."/>
            <person name="Comes H.P."/>
            <person name="Ma Y."/>
            <person name="Chen Y."/>
            <person name="Huang G."/>
            <person name="Zhou Y."/>
            <person name="Zheng Z."/>
            <person name="Qiu Y."/>
        </authorList>
    </citation>
    <scope>NUCLEOTIDE SEQUENCE [LARGE SCALE GENOMIC DNA]</scope>
    <source>
        <tissue evidence="4">Roots</tissue>
    </source>
</reference>
<dbReference type="Pfam" id="PF13532">
    <property type="entry name" value="2OG-FeII_Oxy_2"/>
    <property type="match status" value="1"/>
</dbReference>
<dbReference type="PROSITE" id="PS51471">
    <property type="entry name" value="FE2OG_OXY"/>
    <property type="match status" value="1"/>
</dbReference>